<name>A0A382ABT9_9ZZZZ</name>
<gene>
    <name evidence="1" type="ORF">METZ01_LOCUS151565</name>
</gene>
<protein>
    <submittedName>
        <fullName evidence="1">Uncharacterized protein</fullName>
    </submittedName>
</protein>
<evidence type="ECO:0000313" key="1">
    <source>
        <dbReference type="EMBL" id="SVA98711.1"/>
    </source>
</evidence>
<dbReference type="EMBL" id="UINC01024652">
    <property type="protein sequence ID" value="SVA98711.1"/>
    <property type="molecule type" value="Genomic_DNA"/>
</dbReference>
<organism evidence="1">
    <name type="scientific">marine metagenome</name>
    <dbReference type="NCBI Taxonomy" id="408172"/>
    <lineage>
        <taxon>unclassified sequences</taxon>
        <taxon>metagenomes</taxon>
        <taxon>ecological metagenomes</taxon>
    </lineage>
</organism>
<dbReference type="AlphaFoldDB" id="A0A382ABT9"/>
<reference evidence="1" key="1">
    <citation type="submission" date="2018-05" db="EMBL/GenBank/DDBJ databases">
        <authorList>
            <person name="Lanie J.A."/>
            <person name="Ng W.-L."/>
            <person name="Kazmierczak K.M."/>
            <person name="Andrzejewski T.M."/>
            <person name="Davidsen T.M."/>
            <person name="Wayne K.J."/>
            <person name="Tettelin H."/>
            <person name="Glass J.I."/>
            <person name="Rusch D."/>
            <person name="Podicherti R."/>
            <person name="Tsui H.-C.T."/>
            <person name="Winkler M.E."/>
        </authorList>
    </citation>
    <scope>NUCLEOTIDE SEQUENCE</scope>
</reference>
<proteinExistence type="predicted"/>
<accession>A0A382ABT9</accession>
<feature type="non-terminal residue" evidence="1">
    <location>
        <position position="98"/>
    </location>
</feature>
<sequence>MKAKSSIKFVCLLGAMLLSSASLYAEDPVASNQSELVTVEVSKNIILSVQDNDGDDLEVKITDYPSNGTIGGVIYNASHTSSLYEAYFKTGTEFGDEI</sequence>